<feature type="region of interest" description="Disordered" evidence="1">
    <location>
        <begin position="190"/>
        <end position="217"/>
    </location>
</feature>
<protein>
    <recommendedName>
        <fullName evidence="5">YbjN domain-containing protein</fullName>
    </recommendedName>
</protein>
<keyword evidence="2" id="KW-0732">Signal</keyword>
<proteinExistence type="predicted"/>
<dbReference type="AlphaFoldDB" id="A0A3A4NEH5"/>
<dbReference type="SUPFAM" id="SSF69635">
    <property type="entry name" value="Type III secretory system chaperone-like"/>
    <property type="match status" value="1"/>
</dbReference>
<evidence type="ECO:0000313" key="3">
    <source>
        <dbReference type="EMBL" id="RJP19167.1"/>
    </source>
</evidence>
<feature type="signal peptide" evidence="2">
    <location>
        <begin position="1"/>
        <end position="20"/>
    </location>
</feature>
<dbReference type="Gene3D" id="3.30.1460.10">
    <property type="match status" value="1"/>
</dbReference>
<dbReference type="EMBL" id="QZKU01000092">
    <property type="protein sequence ID" value="RJP19167.1"/>
    <property type="molecule type" value="Genomic_DNA"/>
</dbReference>
<feature type="chain" id="PRO_5017475525" description="YbjN domain-containing protein" evidence="2">
    <location>
        <begin position="21"/>
        <end position="217"/>
    </location>
</feature>
<sequence length="217" mass="24240">MKIPFLAFLAILIIFPTRTAADEEDVSLPPEKIHLIYEALLPPEGEHQNKEPAKSAAAKQSVREIAPANRVVHLLEKKGIILQGQSGQWSFRYKDHQVFLVLDGENVRLLAPVAHLEQLRSMKGFEELSLYARMLKANYVTTAEARYCLNRDVIWLVVVQPGATTTEQDLFSRLDTLVSLTEQTLREKAVASKSGDTADALKTTTDHQVPTTDIPNP</sequence>
<name>A0A3A4NEH5_ABYX5</name>
<evidence type="ECO:0008006" key="5">
    <source>
        <dbReference type="Google" id="ProtNLM"/>
    </source>
</evidence>
<comment type="caution">
    <text evidence="3">The sequence shown here is derived from an EMBL/GenBank/DDBJ whole genome shotgun (WGS) entry which is preliminary data.</text>
</comment>
<dbReference type="Proteomes" id="UP000265882">
    <property type="component" value="Unassembled WGS sequence"/>
</dbReference>
<reference evidence="3 4" key="1">
    <citation type="journal article" date="2017" name="ISME J.">
        <title>Energy and carbon metabolisms in a deep terrestrial subsurface fluid microbial community.</title>
        <authorList>
            <person name="Momper L."/>
            <person name="Jungbluth S.P."/>
            <person name="Lee M.D."/>
            <person name="Amend J.P."/>
        </authorList>
    </citation>
    <scope>NUCLEOTIDE SEQUENCE [LARGE SCALE GENOMIC DNA]</scope>
    <source>
        <strain evidence="3">SURF_5</strain>
    </source>
</reference>
<feature type="compositionally biased region" description="Polar residues" evidence="1">
    <location>
        <begin position="202"/>
        <end position="217"/>
    </location>
</feature>
<organism evidence="3 4">
    <name type="scientific">Abyssobacteria bacterium (strain SURF_5)</name>
    <dbReference type="NCBI Taxonomy" id="2093360"/>
    <lineage>
        <taxon>Bacteria</taxon>
        <taxon>Pseudomonadati</taxon>
        <taxon>Candidatus Hydrogenedentota</taxon>
        <taxon>Candidatus Abyssobacteria</taxon>
    </lineage>
</organism>
<evidence type="ECO:0000256" key="1">
    <source>
        <dbReference type="SAM" id="MobiDB-lite"/>
    </source>
</evidence>
<gene>
    <name evidence="3" type="ORF">C4520_13340</name>
</gene>
<evidence type="ECO:0000256" key="2">
    <source>
        <dbReference type="SAM" id="SignalP"/>
    </source>
</evidence>
<accession>A0A3A4NEH5</accession>
<evidence type="ECO:0000313" key="4">
    <source>
        <dbReference type="Proteomes" id="UP000265882"/>
    </source>
</evidence>